<evidence type="ECO:0000313" key="5">
    <source>
        <dbReference type="Proteomes" id="UP000251341"/>
    </source>
</evidence>
<dbReference type="InterPro" id="IPR046844">
    <property type="entry name" value="Lon-like_helical"/>
</dbReference>
<keyword evidence="2" id="KW-0378">Hydrolase</keyword>
<protein>
    <recommendedName>
        <fullName evidence="2">endopeptidase La</fullName>
        <ecNumber evidence="2">3.4.21.53</ecNumber>
    </recommendedName>
</protein>
<dbReference type="GO" id="GO:0004176">
    <property type="term" value="F:ATP-dependent peptidase activity"/>
    <property type="evidence" value="ECO:0007669"/>
    <property type="project" value="UniProtKB-UniRule"/>
</dbReference>
<feature type="active site" evidence="2">
    <location>
        <position position="666"/>
    </location>
</feature>
<dbReference type="Gene3D" id="3.30.230.10">
    <property type="match status" value="1"/>
</dbReference>
<dbReference type="Pfam" id="PF20437">
    <property type="entry name" value="LonC_helical"/>
    <property type="match status" value="1"/>
</dbReference>
<feature type="active site" evidence="2">
    <location>
        <position position="709"/>
    </location>
</feature>
<comment type="similarity">
    <text evidence="2">Belongs to the peptidase S16 family.</text>
</comment>
<dbReference type="Pfam" id="PF05362">
    <property type="entry name" value="Lon_C"/>
    <property type="match status" value="1"/>
</dbReference>
<dbReference type="PROSITE" id="PS51786">
    <property type="entry name" value="LON_PROTEOLYTIC"/>
    <property type="match status" value="1"/>
</dbReference>
<keyword evidence="2" id="KW-0720">Serine protease</keyword>
<dbReference type="Pfam" id="PF13654">
    <property type="entry name" value="AAA_32"/>
    <property type="match status" value="1"/>
</dbReference>
<dbReference type="PANTHER" id="PTHR10046">
    <property type="entry name" value="ATP DEPENDENT LON PROTEASE FAMILY MEMBER"/>
    <property type="match status" value="1"/>
</dbReference>
<reference evidence="4 5" key="1">
    <citation type="submission" date="2017-04" db="EMBL/GenBank/DDBJ databases">
        <title>Unexpected and diverse lifestyles within the genus Limnohabitans.</title>
        <authorList>
            <person name="Kasalicky V."/>
            <person name="Mehrshad M."/>
            <person name="Andrei S.-A."/>
            <person name="Salcher M."/>
            <person name="Kratochvilova H."/>
            <person name="Simek K."/>
            <person name="Ghai R."/>
        </authorList>
    </citation>
    <scope>NUCLEOTIDE SEQUENCE [LARGE SCALE GENOMIC DNA]</scope>
    <source>
        <strain evidence="4 5">MWH-C5</strain>
    </source>
</reference>
<dbReference type="Gene3D" id="1.10.8.60">
    <property type="match status" value="1"/>
</dbReference>
<evidence type="ECO:0000256" key="2">
    <source>
        <dbReference type="PROSITE-ProRule" id="PRU01122"/>
    </source>
</evidence>
<dbReference type="InterPro" id="IPR020568">
    <property type="entry name" value="Ribosomal_Su5_D2-typ_SF"/>
</dbReference>
<dbReference type="Gene3D" id="3.40.50.300">
    <property type="entry name" value="P-loop containing nucleotide triphosphate hydrolases"/>
    <property type="match status" value="2"/>
</dbReference>
<dbReference type="GO" id="GO:0006508">
    <property type="term" value="P:proteolysis"/>
    <property type="evidence" value="ECO:0007669"/>
    <property type="project" value="UniProtKB-KW"/>
</dbReference>
<dbReference type="GO" id="GO:0004252">
    <property type="term" value="F:serine-type endopeptidase activity"/>
    <property type="evidence" value="ECO:0007669"/>
    <property type="project" value="UniProtKB-UniRule"/>
</dbReference>
<dbReference type="EMBL" id="NESP01000001">
    <property type="protein sequence ID" value="PUE58734.1"/>
    <property type="molecule type" value="Genomic_DNA"/>
</dbReference>
<dbReference type="SUPFAM" id="SSF54211">
    <property type="entry name" value="Ribosomal protein S5 domain 2-like"/>
    <property type="match status" value="1"/>
</dbReference>
<comment type="catalytic activity">
    <reaction evidence="2">
        <text>Hydrolysis of proteins in presence of ATP.</text>
        <dbReference type="EC" id="3.4.21.53"/>
    </reaction>
</comment>
<dbReference type="InterPro" id="IPR041699">
    <property type="entry name" value="AAA_32"/>
</dbReference>
<dbReference type="Pfam" id="PF20436">
    <property type="entry name" value="LonB_AAA-LID"/>
    <property type="match status" value="1"/>
</dbReference>
<dbReference type="InterPro" id="IPR027417">
    <property type="entry name" value="P-loop_NTPase"/>
</dbReference>
<sequence length="824" mass="91772">MHTTTQPLSAATVPAADLRLTIHPTELGFGNTSELVTQALPWIGQQRAETAARFGLEMEQTNYNLFVLGEIGSGRSTLLQQMMRSVAAKRPVPPDLCYLHNFDTPEHPHALHMPAGEGRKLRLHMAQLTKMLLTEIPKRLSAQDFKVESEHIEKTYKQEEDRAYAVLDAFAEARSFSLFREGGHLVFTLRDDKGMPLTEAEALALPKERRTAIDQAELELRAEIANFLDKTRPIDRVKNEGLAALRRQTIKPMLTQELGRIQEALTKQSQDNTKLTHYFHKVMADVLEHIELFEPHDDDENEEETRLEALDTLLLRYRVNVAVDNHDTQGAPVLVEDNPVFRTLFGSVEYQTEDDVLMTDFSRIRAGSLLKAHGGFLMLHVRDLLTDALVWEKLSRFLRSGRLQIEESGLHLSPIAAVALEPEAVQIDVKMVLIGTVEEYYVLQEGAPEFFRRFMCKVEFAESFPASADTHRASAVFVAHSCQRLGLPHFNADAVARLIECTHREVDDQTRQSALFSHTESLIIESANHARQRGADKVQAADVDAAIAARDFRNGYIEQRLQESITDGERLISLQGEKVGQLNGLTVIELGDHSFGFPVRVTARTYAGNEGLVNIEREVKLSGPIHDKGVLILHSYLSALFSHIAPLALNASVVFEQEYSGVEGDSASCAELYVLLSSLSGLPLRQNIAVTGAVNQNGEILPVGGVNEKIEGFFRTCKTQGLDGTQGALIPRRNRHHLMLSQEVVDAVAQGQFHIYTAEHASEGAELLMGAAFGKELKGGSYEAQSILALADKTLQAYRRACHKEPTQNIRHMSHKFQNQSDGK</sequence>
<evidence type="ECO:0000256" key="1">
    <source>
        <dbReference type="ARBA" id="ARBA00022670"/>
    </source>
</evidence>
<dbReference type="AlphaFoldDB" id="A0A315ERY2"/>
<gene>
    <name evidence="4" type="ORF">B9Z44_03465</name>
</gene>
<dbReference type="InterPro" id="IPR027065">
    <property type="entry name" value="Lon_Prtase"/>
</dbReference>
<comment type="caution">
    <text evidence="4">The sequence shown here is derived from an EMBL/GenBank/DDBJ whole genome shotgun (WGS) entry which is preliminary data.</text>
</comment>
<evidence type="ECO:0000259" key="3">
    <source>
        <dbReference type="PROSITE" id="PS51786"/>
    </source>
</evidence>
<dbReference type="Proteomes" id="UP000251341">
    <property type="component" value="Unassembled WGS sequence"/>
</dbReference>
<dbReference type="GO" id="GO:0030163">
    <property type="term" value="P:protein catabolic process"/>
    <property type="evidence" value="ECO:0007669"/>
    <property type="project" value="InterPro"/>
</dbReference>
<dbReference type="SUPFAM" id="SSF52540">
    <property type="entry name" value="P-loop containing nucleoside triphosphate hydrolases"/>
    <property type="match status" value="1"/>
</dbReference>
<dbReference type="GO" id="GO:0005524">
    <property type="term" value="F:ATP binding"/>
    <property type="evidence" value="ECO:0007669"/>
    <property type="project" value="InterPro"/>
</dbReference>
<dbReference type="InterPro" id="IPR014721">
    <property type="entry name" value="Ribsml_uS5_D2-typ_fold_subgr"/>
</dbReference>
<dbReference type="EC" id="3.4.21.53" evidence="2"/>
<proteinExistence type="inferred from homology"/>
<accession>A0A315ERY2</accession>
<dbReference type="InterPro" id="IPR008269">
    <property type="entry name" value="Lon_proteolytic"/>
</dbReference>
<organism evidence="4 5">
    <name type="scientific">Limnohabitans curvus</name>
    <dbReference type="NCBI Taxonomy" id="323423"/>
    <lineage>
        <taxon>Bacteria</taxon>
        <taxon>Pseudomonadati</taxon>
        <taxon>Pseudomonadota</taxon>
        <taxon>Betaproteobacteria</taxon>
        <taxon>Burkholderiales</taxon>
        <taxon>Comamonadaceae</taxon>
        <taxon>Limnohabitans</taxon>
    </lineage>
</organism>
<keyword evidence="5" id="KW-1185">Reference proteome</keyword>
<dbReference type="PRINTS" id="PR00830">
    <property type="entry name" value="ENDOLAPTASE"/>
</dbReference>
<name>A0A315ERY2_9BURK</name>
<feature type="domain" description="Lon proteolytic" evidence="3">
    <location>
        <begin position="576"/>
        <end position="771"/>
    </location>
</feature>
<evidence type="ECO:0000313" key="4">
    <source>
        <dbReference type="EMBL" id="PUE58734.1"/>
    </source>
</evidence>
<keyword evidence="1 2" id="KW-0645">Protease</keyword>
<dbReference type="RefSeq" id="WP_108357975.1">
    <property type="nucleotide sequence ID" value="NZ_NESP01000001.1"/>
</dbReference>
<dbReference type="InterPro" id="IPR046843">
    <property type="entry name" value="LonB_AAA-LID"/>
</dbReference>